<dbReference type="GO" id="GO:0008270">
    <property type="term" value="F:zinc ion binding"/>
    <property type="evidence" value="ECO:0007669"/>
    <property type="project" value="UniProtKB-KW"/>
</dbReference>
<proteinExistence type="predicted"/>
<evidence type="ECO:0000313" key="4">
    <source>
        <dbReference type="EMBL" id="MFC6905667.1"/>
    </source>
</evidence>
<accession>A0ABD5V2C5</accession>
<evidence type="ECO:0000256" key="1">
    <source>
        <dbReference type="PROSITE-ProRule" id="PRU00325"/>
    </source>
</evidence>
<feature type="domain" description="SWIM-type" evidence="3">
    <location>
        <begin position="50"/>
        <end position="82"/>
    </location>
</feature>
<comment type="caution">
    <text evidence="4">The sequence shown here is derived from an EMBL/GenBank/DDBJ whole genome shotgun (WGS) entry which is preliminary data.</text>
</comment>
<evidence type="ECO:0000313" key="5">
    <source>
        <dbReference type="Proteomes" id="UP001596312"/>
    </source>
</evidence>
<dbReference type="Proteomes" id="UP001596312">
    <property type="component" value="Unassembled WGS sequence"/>
</dbReference>
<dbReference type="RefSeq" id="WP_340604190.1">
    <property type="nucleotide sequence ID" value="NZ_JBBMXV010000003.1"/>
</dbReference>
<feature type="compositionally biased region" description="Basic and acidic residues" evidence="2">
    <location>
        <begin position="17"/>
        <end position="26"/>
    </location>
</feature>
<name>A0ABD5V2C5_9EURY</name>
<feature type="compositionally biased region" description="Polar residues" evidence="2">
    <location>
        <begin position="1"/>
        <end position="15"/>
    </location>
</feature>
<feature type="region of interest" description="Disordered" evidence="2">
    <location>
        <begin position="1"/>
        <end position="26"/>
    </location>
</feature>
<protein>
    <submittedName>
        <fullName evidence="4">SWIM zinc finger family protein</fullName>
    </submittedName>
</protein>
<keyword evidence="1" id="KW-0863">Zinc-finger</keyword>
<reference evidence="4 5" key="1">
    <citation type="journal article" date="2019" name="Int. J. Syst. Evol. Microbiol.">
        <title>The Global Catalogue of Microorganisms (GCM) 10K type strain sequencing project: providing services to taxonomists for standard genome sequencing and annotation.</title>
        <authorList>
            <consortium name="The Broad Institute Genomics Platform"/>
            <consortium name="The Broad Institute Genome Sequencing Center for Infectious Disease"/>
            <person name="Wu L."/>
            <person name="Ma J."/>
        </authorList>
    </citation>
    <scope>NUCLEOTIDE SEQUENCE [LARGE SCALE GENOMIC DNA]</scope>
    <source>
        <strain evidence="4 5">CGMCC 1.3240</strain>
    </source>
</reference>
<evidence type="ECO:0000256" key="2">
    <source>
        <dbReference type="SAM" id="MobiDB-lite"/>
    </source>
</evidence>
<dbReference type="InterPro" id="IPR007527">
    <property type="entry name" value="Znf_SWIM"/>
</dbReference>
<sequence length="211" mass="23539">MTQARHTPASLPSSESELDRRSVRARTERMTTTALGDALYEVATERDERYLVDLDARRCSCPDHAFRDVRCKHLRRVAIEITEGRLAPPGRLPADCAVCGEELFVPEEAVDEPHYCEDHALEPGAFVRDRETGDRLLVVHVSDRRADHVGIGKSAYSVATYPTNRSYDPADRVVGAVYPQSVSMTDSGPAPDSLRVYSFPRSRLERLSEPA</sequence>
<gene>
    <name evidence="4" type="ORF">ACFQGH_10725</name>
</gene>
<dbReference type="PROSITE" id="PS50966">
    <property type="entry name" value="ZF_SWIM"/>
    <property type="match status" value="1"/>
</dbReference>
<keyword evidence="1" id="KW-0862">Zinc</keyword>
<dbReference type="EMBL" id="JBHSXQ010000003">
    <property type="protein sequence ID" value="MFC6905667.1"/>
    <property type="molecule type" value="Genomic_DNA"/>
</dbReference>
<keyword evidence="1" id="KW-0479">Metal-binding</keyword>
<evidence type="ECO:0000259" key="3">
    <source>
        <dbReference type="PROSITE" id="PS50966"/>
    </source>
</evidence>
<keyword evidence="5" id="KW-1185">Reference proteome</keyword>
<dbReference type="AlphaFoldDB" id="A0ABD5V2C5"/>
<dbReference type="Pfam" id="PF04434">
    <property type="entry name" value="SWIM"/>
    <property type="match status" value="1"/>
</dbReference>
<organism evidence="4 5">
    <name type="scientific">Halalkalicoccus tibetensis</name>
    <dbReference type="NCBI Taxonomy" id="175632"/>
    <lineage>
        <taxon>Archaea</taxon>
        <taxon>Methanobacteriati</taxon>
        <taxon>Methanobacteriota</taxon>
        <taxon>Stenosarchaea group</taxon>
        <taxon>Halobacteria</taxon>
        <taxon>Halobacteriales</taxon>
        <taxon>Halococcaceae</taxon>
        <taxon>Halalkalicoccus</taxon>
    </lineage>
</organism>